<feature type="compositionally biased region" description="Basic and acidic residues" evidence="1">
    <location>
        <begin position="11"/>
        <end position="28"/>
    </location>
</feature>
<name>A0ABX4TP15_9HYPH</name>
<evidence type="ECO:0000313" key="2">
    <source>
        <dbReference type="EMBL" id="PLU05192.1"/>
    </source>
</evidence>
<evidence type="ECO:0000256" key="1">
    <source>
        <dbReference type="SAM" id="MobiDB-lite"/>
    </source>
</evidence>
<reference evidence="2 3" key="1">
    <citation type="journal article" date="2018" name="FEMS Microbiol. Ecol.">
        <title>Co-invading symbiotic mutualists of Medicago polymorpha retain high ancestral diversity and contain diverse accessory genomes.</title>
        <authorList>
            <person name="Porter S.S."/>
            <person name="Faber-Hammond J.J."/>
            <person name="Friesen M.L."/>
        </authorList>
    </citation>
    <scope>NUCLEOTIDE SEQUENCE [LARGE SCALE GENOMIC DNA]</scope>
    <source>
        <strain evidence="2 3">Str16</strain>
    </source>
</reference>
<gene>
    <name evidence="2" type="ORF">BMJ33_09965</name>
</gene>
<sequence length="64" mass="7255">MGKDLVMLATRKPEPAAEREERPVRPAVDDEPAPAAIRRAATDARESLHEPNALFWRGIWMTLF</sequence>
<feature type="region of interest" description="Disordered" evidence="1">
    <location>
        <begin position="1"/>
        <end position="34"/>
    </location>
</feature>
<keyword evidence="3" id="KW-1185">Reference proteome</keyword>
<dbReference type="RefSeq" id="WP_012061340.1">
    <property type="nucleotide sequence ID" value="NZ_ATYC01000008.1"/>
</dbReference>
<proteinExistence type="predicted"/>
<evidence type="ECO:0000313" key="3">
    <source>
        <dbReference type="Proteomes" id="UP001190825"/>
    </source>
</evidence>
<accession>A0ABX4TP15</accession>
<dbReference type="Proteomes" id="UP001190825">
    <property type="component" value="Unassembled WGS sequence"/>
</dbReference>
<organism evidence="2 3">
    <name type="scientific">Sinorhizobium medicae</name>
    <dbReference type="NCBI Taxonomy" id="110321"/>
    <lineage>
        <taxon>Bacteria</taxon>
        <taxon>Pseudomonadati</taxon>
        <taxon>Pseudomonadota</taxon>
        <taxon>Alphaproteobacteria</taxon>
        <taxon>Hyphomicrobiales</taxon>
        <taxon>Rhizobiaceae</taxon>
        <taxon>Sinorhizobium/Ensifer group</taxon>
        <taxon>Sinorhizobium</taxon>
    </lineage>
</organism>
<protein>
    <submittedName>
        <fullName evidence="2">Uncharacterized protein</fullName>
    </submittedName>
</protein>
<dbReference type="EMBL" id="NBUC01000060">
    <property type="protein sequence ID" value="PLU05192.1"/>
    <property type="molecule type" value="Genomic_DNA"/>
</dbReference>
<comment type="caution">
    <text evidence="2">The sequence shown here is derived from an EMBL/GenBank/DDBJ whole genome shotgun (WGS) entry which is preliminary data.</text>
</comment>